<dbReference type="AlphaFoldDB" id="A0AAJ4UYF4"/>
<dbReference type="SUPFAM" id="SSF56300">
    <property type="entry name" value="Metallo-dependent phosphatases"/>
    <property type="match status" value="1"/>
</dbReference>
<dbReference type="GO" id="GO:0016020">
    <property type="term" value="C:membrane"/>
    <property type="evidence" value="ECO:0007669"/>
    <property type="project" value="GOC"/>
</dbReference>
<evidence type="ECO:0000259" key="6">
    <source>
        <dbReference type="Pfam" id="PF00149"/>
    </source>
</evidence>
<dbReference type="EMBL" id="CP027432">
    <property type="protein sequence ID" value="QCI28587.1"/>
    <property type="molecule type" value="Genomic_DNA"/>
</dbReference>
<evidence type="ECO:0000313" key="7">
    <source>
        <dbReference type="EMBL" id="QCI28587.1"/>
    </source>
</evidence>
<gene>
    <name evidence="7" type="ORF">C6V80_06305</name>
    <name evidence="8" type="ORF">EDC58_0163</name>
</gene>
<evidence type="ECO:0000313" key="10">
    <source>
        <dbReference type="Proteomes" id="UP000298805"/>
    </source>
</evidence>
<dbReference type="PANTHER" id="PTHR34990:SF2">
    <property type="entry name" value="BLL8164 PROTEIN"/>
    <property type="match status" value="1"/>
</dbReference>
<dbReference type="GO" id="GO:0009245">
    <property type="term" value="P:lipid A biosynthetic process"/>
    <property type="evidence" value="ECO:0007669"/>
    <property type="project" value="TreeGrafter"/>
</dbReference>
<accession>A0AAJ4UYF4</accession>
<keyword evidence="8" id="KW-0378">Hydrolase</keyword>
<proteinExistence type="predicted"/>
<reference evidence="10" key="1">
    <citation type="submission" date="2018-03" db="EMBL/GenBank/DDBJ databases">
        <title>A comparative analysis of the Nautiliaceae.</title>
        <authorList>
            <person name="Grosche A."/>
            <person name="Smedile F."/>
            <person name="Vetriani C."/>
        </authorList>
    </citation>
    <scope>NUCLEOTIDE SEQUENCE [LARGE SCALE GENOMIC DNA]</scope>
    <source>
        <strain evidence="10">TB6</strain>
    </source>
</reference>
<dbReference type="InterPro" id="IPR029052">
    <property type="entry name" value="Metallo-depent_PP-like"/>
</dbReference>
<feature type="domain" description="Calcineurin-like phosphoesterase" evidence="6">
    <location>
        <begin position="14"/>
        <end position="123"/>
    </location>
</feature>
<dbReference type="GO" id="GO:0008758">
    <property type="term" value="F:UDP-2,3-diacylglucosamine hydrolase activity"/>
    <property type="evidence" value="ECO:0007669"/>
    <property type="project" value="TreeGrafter"/>
</dbReference>
<dbReference type="PANTHER" id="PTHR34990">
    <property type="entry name" value="UDP-2,3-DIACYLGLUCOSAMINE HYDROLASE-RELATED"/>
    <property type="match status" value="1"/>
</dbReference>
<evidence type="ECO:0000256" key="4">
    <source>
        <dbReference type="ARBA" id="ARBA00023136"/>
    </source>
</evidence>
<dbReference type="GO" id="GO:0046872">
    <property type="term" value="F:metal ion binding"/>
    <property type="evidence" value="ECO:0007669"/>
    <property type="project" value="UniProtKB-KW"/>
</dbReference>
<keyword evidence="5" id="KW-0464">Manganese</keyword>
<evidence type="ECO:0000256" key="1">
    <source>
        <dbReference type="ARBA" id="ARBA00022475"/>
    </source>
</evidence>
<keyword evidence="3" id="KW-0479">Metal-binding</keyword>
<evidence type="ECO:0000256" key="2">
    <source>
        <dbReference type="ARBA" id="ARBA00022519"/>
    </source>
</evidence>
<protein>
    <submittedName>
        <fullName evidence="7">UDP-2,3-diacylglucosamine diphosphatase</fullName>
    </submittedName>
    <submittedName>
        <fullName evidence="8">UDP-2,3-diacylglucosamine hydrolase</fullName>
    </submittedName>
</protein>
<dbReference type="Gene3D" id="3.60.21.10">
    <property type="match status" value="1"/>
</dbReference>
<dbReference type="InterPro" id="IPR004843">
    <property type="entry name" value="Calcineurin-like_PHP"/>
</dbReference>
<dbReference type="InterPro" id="IPR043461">
    <property type="entry name" value="LpxH-like"/>
</dbReference>
<keyword evidence="2" id="KW-0997">Cell inner membrane</keyword>
<evidence type="ECO:0000256" key="3">
    <source>
        <dbReference type="ARBA" id="ARBA00022723"/>
    </source>
</evidence>
<dbReference type="EMBL" id="RJVK01000001">
    <property type="protein sequence ID" value="ROR40684.1"/>
    <property type="molecule type" value="Genomic_DNA"/>
</dbReference>
<keyword evidence="1" id="KW-1003">Cell membrane</keyword>
<evidence type="ECO:0000313" key="8">
    <source>
        <dbReference type="EMBL" id="ROR40684.1"/>
    </source>
</evidence>
<dbReference type="Proteomes" id="UP000272781">
    <property type="component" value="Unassembled WGS sequence"/>
</dbReference>
<reference evidence="8 9" key="2">
    <citation type="submission" date="2018-11" db="EMBL/GenBank/DDBJ databases">
        <title>Genomic Encyclopedia of Type Strains, Phase IV (KMG-IV): sequencing the most valuable type-strain genomes for metagenomic binning, comparative biology and taxonomic classification.</title>
        <authorList>
            <person name="Goeker M."/>
        </authorList>
    </citation>
    <scope>NUCLEOTIDE SEQUENCE [LARGE SCALE GENOMIC DNA]</scope>
    <source>
        <strain evidence="8 9">DSM 27783</strain>
    </source>
</reference>
<dbReference type="CDD" id="cd07398">
    <property type="entry name" value="MPP_YbbF-LpxH"/>
    <property type="match status" value="1"/>
</dbReference>
<evidence type="ECO:0000313" key="9">
    <source>
        <dbReference type="Proteomes" id="UP000272781"/>
    </source>
</evidence>
<dbReference type="RefSeq" id="WP_123351599.1">
    <property type="nucleotide sequence ID" value="NZ_CP027432.2"/>
</dbReference>
<name>A0AAJ4UYF4_9BACT</name>
<dbReference type="Proteomes" id="UP000298805">
    <property type="component" value="Chromosome"/>
</dbReference>
<keyword evidence="4" id="KW-0472">Membrane</keyword>
<dbReference type="Pfam" id="PF00149">
    <property type="entry name" value="Metallophos"/>
    <property type="match status" value="1"/>
</dbReference>
<reference evidence="7" key="3">
    <citation type="submission" date="2019-06" db="EMBL/GenBank/DDBJ databases">
        <title>A comparative analysis of the Nautiliaceae.</title>
        <authorList>
            <person name="Grosche A."/>
            <person name="Smedile F."/>
            <person name="Vetriani C."/>
        </authorList>
    </citation>
    <scope>NUCLEOTIDE SEQUENCE</scope>
    <source>
        <strain evidence="7">TB6</strain>
    </source>
</reference>
<keyword evidence="10" id="KW-1185">Reference proteome</keyword>
<evidence type="ECO:0000256" key="5">
    <source>
        <dbReference type="ARBA" id="ARBA00023211"/>
    </source>
</evidence>
<sequence length="240" mass="28267">MRVQNVSLKKGACLIADVHYKKGDEKFLSLLRYWLENPPPQIFFLGDIFHLLLPFDYLIEYNKDAIELINRLARKTEVYYTPGNHDFNLDTIFKNVKIADAFVDEEKSVFLTHGDLTDKDIFYKFYVFLIRNYLGNKLLNLVSFNFVNNWLFKAILQKKVKCLKIFDFKAKIKSKIADIDYKMIVEGHYHQNESFDFGDKRYVNLGAFVCDGSYFVYENEIKGYQWMTKLSKSAQTNSNS</sequence>
<organism evidence="8 9">
    <name type="scientific">Caminibacter pacificus</name>
    <dbReference type="NCBI Taxonomy" id="1424653"/>
    <lineage>
        <taxon>Bacteria</taxon>
        <taxon>Pseudomonadati</taxon>
        <taxon>Campylobacterota</taxon>
        <taxon>Epsilonproteobacteria</taxon>
        <taxon>Nautiliales</taxon>
        <taxon>Nautiliaceae</taxon>
        <taxon>Caminibacter</taxon>
    </lineage>
</organism>